<organism evidence="5 6">
    <name type="scientific">Schleiferilactobacillus harbinensis</name>
    <dbReference type="NCBI Taxonomy" id="304207"/>
    <lineage>
        <taxon>Bacteria</taxon>
        <taxon>Bacillati</taxon>
        <taxon>Bacillota</taxon>
        <taxon>Bacilli</taxon>
        <taxon>Lactobacillales</taxon>
        <taxon>Lactobacillaceae</taxon>
        <taxon>Schleiferilactobacillus</taxon>
    </lineage>
</organism>
<dbReference type="Proteomes" id="UP001330016">
    <property type="component" value="Unassembled WGS sequence"/>
</dbReference>
<evidence type="ECO:0000256" key="3">
    <source>
        <dbReference type="ARBA" id="ARBA00023163"/>
    </source>
</evidence>
<dbReference type="PANTHER" id="PTHR33154">
    <property type="entry name" value="TRANSCRIPTIONAL REGULATOR, ARSR FAMILY"/>
    <property type="match status" value="1"/>
</dbReference>
<gene>
    <name evidence="5" type="ORF">PS435_10755</name>
</gene>
<dbReference type="Gene3D" id="1.10.10.10">
    <property type="entry name" value="Winged helix-like DNA-binding domain superfamily/Winged helix DNA-binding domain"/>
    <property type="match status" value="1"/>
</dbReference>
<dbReference type="InterPro" id="IPR011991">
    <property type="entry name" value="ArsR-like_HTH"/>
</dbReference>
<dbReference type="InterPro" id="IPR036390">
    <property type="entry name" value="WH_DNA-bd_sf"/>
</dbReference>
<dbReference type="InterPro" id="IPR036388">
    <property type="entry name" value="WH-like_DNA-bd_sf"/>
</dbReference>
<protein>
    <submittedName>
        <fullName evidence="5">Metalloregulator ArsR/SmtB family transcription factor</fullName>
    </submittedName>
</protein>
<feature type="domain" description="HTH arsR-type" evidence="4">
    <location>
        <begin position="9"/>
        <end position="111"/>
    </location>
</feature>
<dbReference type="PRINTS" id="PR00778">
    <property type="entry name" value="HTHARSR"/>
</dbReference>
<evidence type="ECO:0000313" key="5">
    <source>
        <dbReference type="EMBL" id="MEE6716337.1"/>
    </source>
</evidence>
<dbReference type="EMBL" id="JAQSGK010000032">
    <property type="protein sequence ID" value="MEE6716337.1"/>
    <property type="molecule type" value="Genomic_DNA"/>
</dbReference>
<sequence>MAQPDLHRIKTEFDTVQEFLIAVGDEKRQAIIIALLHQQSGAGLRVPDFTEMTGLSRPAVSHHLKLLKQAGIIAARSEGTKNYYYLSNIAASLKQLRQLSDDMLVFLTAKEQKNHE</sequence>
<dbReference type="SMART" id="SM00418">
    <property type="entry name" value="HTH_ARSR"/>
    <property type="match status" value="1"/>
</dbReference>
<dbReference type="NCBIfam" id="NF033788">
    <property type="entry name" value="HTH_metalloreg"/>
    <property type="match status" value="1"/>
</dbReference>
<keyword evidence="1" id="KW-0805">Transcription regulation</keyword>
<dbReference type="PROSITE" id="PS50987">
    <property type="entry name" value="HTH_ARSR_2"/>
    <property type="match status" value="1"/>
</dbReference>
<proteinExistence type="predicted"/>
<dbReference type="InterPro" id="IPR051081">
    <property type="entry name" value="HTH_MetalResp_TranReg"/>
</dbReference>
<evidence type="ECO:0000313" key="6">
    <source>
        <dbReference type="Proteomes" id="UP001330016"/>
    </source>
</evidence>
<dbReference type="CDD" id="cd00090">
    <property type="entry name" value="HTH_ARSR"/>
    <property type="match status" value="1"/>
</dbReference>
<dbReference type="PANTHER" id="PTHR33154:SF33">
    <property type="entry name" value="TRANSCRIPTIONAL REPRESSOR SDPR"/>
    <property type="match status" value="1"/>
</dbReference>
<evidence type="ECO:0000256" key="2">
    <source>
        <dbReference type="ARBA" id="ARBA00023125"/>
    </source>
</evidence>
<keyword evidence="6" id="KW-1185">Reference proteome</keyword>
<dbReference type="InterPro" id="IPR001845">
    <property type="entry name" value="HTH_ArsR_DNA-bd_dom"/>
</dbReference>
<evidence type="ECO:0000259" key="4">
    <source>
        <dbReference type="PROSITE" id="PS50987"/>
    </source>
</evidence>
<dbReference type="Pfam" id="PF01022">
    <property type="entry name" value="HTH_5"/>
    <property type="match status" value="1"/>
</dbReference>
<comment type="caution">
    <text evidence="5">The sequence shown here is derived from an EMBL/GenBank/DDBJ whole genome shotgun (WGS) entry which is preliminary data.</text>
</comment>
<dbReference type="RefSeq" id="WP_331244045.1">
    <property type="nucleotide sequence ID" value="NZ_JAQSGJ010000032.1"/>
</dbReference>
<accession>A0ABU7T1B7</accession>
<keyword evidence="3" id="KW-0804">Transcription</keyword>
<evidence type="ECO:0000256" key="1">
    <source>
        <dbReference type="ARBA" id="ARBA00023015"/>
    </source>
</evidence>
<reference evidence="5 6" key="1">
    <citation type="submission" date="2023-02" db="EMBL/GenBank/DDBJ databases">
        <title>The predominant lactic acid bacteria and yeasts involved in the spontaneous fermentation of millet during the production of the traditional porridge Hausa koko in Ghana.</title>
        <authorList>
            <person name="Atter A."/>
            <person name="Diaz M."/>
        </authorList>
    </citation>
    <scope>NUCLEOTIDE SEQUENCE [LARGE SCALE GENOMIC DNA]</scope>
    <source>
        <strain evidence="5 6">FI11640</strain>
    </source>
</reference>
<keyword evidence="2" id="KW-0238">DNA-binding</keyword>
<dbReference type="SUPFAM" id="SSF46785">
    <property type="entry name" value="Winged helix' DNA-binding domain"/>
    <property type="match status" value="1"/>
</dbReference>
<name>A0ABU7T1B7_9LACO</name>